<accession>A0A2P8CAB3</accession>
<proteinExistence type="inferred from homology"/>
<comment type="similarity">
    <text evidence="4">Belongs to the inositol monophosphatase superfamily. CysQ family.</text>
</comment>
<keyword evidence="2 4" id="KW-0479">Metal-binding</keyword>
<dbReference type="GO" id="GO:0005886">
    <property type="term" value="C:plasma membrane"/>
    <property type="evidence" value="ECO:0007669"/>
    <property type="project" value="UniProtKB-SubCell"/>
</dbReference>
<dbReference type="InterPro" id="IPR020583">
    <property type="entry name" value="Inositol_monoP_metal-BS"/>
</dbReference>
<evidence type="ECO:0000256" key="3">
    <source>
        <dbReference type="ARBA" id="ARBA00022842"/>
    </source>
</evidence>
<feature type="binding site" evidence="5">
    <location>
        <position position="229"/>
    </location>
    <ligand>
        <name>Mg(2+)</name>
        <dbReference type="ChEBI" id="CHEBI:18420"/>
        <label>1</label>
        <note>catalytic</note>
    </ligand>
</feature>
<feature type="binding site" evidence="5">
    <location>
        <position position="69"/>
    </location>
    <ligand>
        <name>Mg(2+)</name>
        <dbReference type="ChEBI" id="CHEBI:18420"/>
        <label>1</label>
        <note>catalytic</note>
    </ligand>
</feature>
<dbReference type="InterPro" id="IPR050725">
    <property type="entry name" value="CysQ/Inositol_MonoPase"/>
</dbReference>
<evidence type="ECO:0000313" key="9">
    <source>
        <dbReference type="Proteomes" id="UP000396862"/>
    </source>
</evidence>
<feature type="binding site" evidence="4">
    <location>
        <position position="69"/>
    </location>
    <ligand>
        <name>Mg(2+)</name>
        <dbReference type="ChEBI" id="CHEBI:18420"/>
        <label>1</label>
    </ligand>
</feature>
<feature type="binding site" evidence="4">
    <location>
        <position position="229"/>
    </location>
    <ligand>
        <name>substrate</name>
    </ligand>
</feature>
<reference evidence="6 9" key="2">
    <citation type="submission" date="2019-10" db="EMBL/GenBank/DDBJ databases">
        <title>Prolixibacter strains distinguished by the presence of nitrate reductase genes were adept at nitrate-dependent anaerobic corrosion of metallic iron and carbon steel.</title>
        <authorList>
            <person name="Iino T."/>
            <person name="Shono N."/>
            <person name="Ito K."/>
            <person name="Nakamura R."/>
            <person name="Sueoka K."/>
            <person name="Harayama S."/>
            <person name="Ohkuma M."/>
        </authorList>
    </citation>
    <scope>NUCLEOTIDE SEQUENCE [LARGE SCALE GENOMIC DNA]</scope>
    <source>
        <strain evidence="6 9">MIC1-1</strain>
    </source>
</reference>
<keyword evidence="9" id="KW-1185">Reference proteome</keyword>
<dbReference type="Gene3D" id="3.30.540.10">
    <property type="entry name" value="Fructose-1,6-Bisphosphatase, subunit A, domain 1"/>
    <property type="match status" value="1"/>
</dbReference>
<dbReference type="Proteomes" id="UP000240621">
    <property type="component" value="Unassembled WGS sequence"/>
</dbReference>
<keyword evidence="4" id="KW-1003">Cell membrane</keyword>
<feature type="binding site" evidence="4">
    <location>
        <position position="89"/>
    </location>
    <ligand>
        <name>Mg(2+)</name>
        <dbReference type="ChEBI" id="CHEBI:18420"/>
        <label>1</label>
    </ligand>
</feature>
<protein>
    <recommendedName>
        <fullName evidence="4">3'(2'),5'-bisphosphate nucleotidase CysQ</fullName>
        <ecNumber evidence="4">3.1.3.7</ecNumber>
    </recommendedName>
    <alternativeName>
        <fullName evidence="4">3'(2'),5-bisphosphonucleoside 3'(2')-phosphohydrolase</fullName>
    </alternativeName>
    <alternativeName>
        <fullName evidence="4">3'-phosphoadenosine 5'-phosphate phosphatase</fullName>
        <shortName evidence="4">PAP phosphatase</shortName>
    </alternativeName>
</protein>
<dbReference type="AlphaFoldDB" id="A0A2P8CAB3"/>
<evidence type="ECO:0000256" key="4">
    <source>
        <dbReference type="HAMAP-Rule" id="MF_02095"/>
    </source>
</evidence>
<dbReference type="GO" id="GO:0000103">
    <property type="term" value="P:sulfate assimilation"/>
    <property type="evidence" value="ECO:0007669"/>
    <property type="project" value="TreeGrafter"/>
</dbReference>
<dbReference type="EC" id="3.1.3.7" evidence="4"/>
<organism evidence="7 8">
    <name type="scientific">Prolixibacter denitrificans</name>
    <dbReference type="NCBI Taxonomy" id="1541063"/>
    <lineage>
        <taxon>Bacteria</taxon>
        <taxon>Pseudomonadati</taxon>
        <taxon>Bacteroidota</taxon>
        <taxon>Bacteroidia</taxon>
        <taxon>Marinilabiliales</taxon>
        <taxon>Prolixibacteraceae</taxon>
        <taxon>Prolixibacter</taxon>
    </lineage>
</organism>
<dbReference type="Gene3D" id="3.40.190.80">
    <property type="match status" value="1"/>
</dbReference>
<evidence type="ECO:0000313" key="6">
    <source>
        <dbReference type="EMBL" id="GET22501.1"/>
    </source>
</evidence>
<comment type="cofactor">
    <cofactor evidence="4 5">
        <name>Mg(2+)</name>
        <dbReference type="ChEBI" id="CHEBI:18420"/>
    </cofactor>
</comment>
<comment type="catalytic activity">
    <reaction evidence="1 4">
        <text>adenosine 3',5'-bisphosphate + H2O = AMP + phosphate</text>
        <dbReference type="Rhea" id="RHEA:10040"/>
        <dbReference type="ChEBI" id="CHEBI:15377"/>
        <dbReference type="ChEBI" id="CHEBI:43474"/>
        <dbReference type="ChEBI" id="CHEBI:58343"/>
        <dbReference type="ChEBI" id="CHEBI:456215"/>
        <dbReference type="EC" id="3.1.3.7"/>
    </reaction>
</comment>
<feature type="binding site" evidence="5">
    <location>
        <position position="92"/>
    </location>
    <ligand>
        <name>Mg(2+)</name>
        <dbReference type="ChEBI" id="CHEBI:18420"/>
        <label>1</label>
        <note>catalytic</note>
    </ligand>
</feature>
<feature type="binding site" evidence="4">
    <location>
        <position position="229"/>
    </location>
    <ligand>
        <name>Mg(2+)</name>
        <dbReference type="ChEBI" id="CHEBI:18420"/>
        <label>2</label>
    </ligand>
</feature>
<dbReference type="InterPro" id="IPR000760">
    <property type="entry name" value="Inositol_monophosphatase-like"/>
</dbReference>
<dbReference type="GO" id="GO:0050427">
    <property type="term" value="P:3'-phosphoadenosine 5'-phosphosulfate metabolic process"/>
    <property type="evidence" value="ECO:0007669"/>
    <property type="project" value="TreeGrafter"/>
</dbReference>
<dbReference type="SUPFAM" id="SSF56655">
    <property type="entry name" value="Carbohydrate phosphatase"/>
    <property type="match status" value="1"/>
</dbReference>
<dbReference type="EMBL" id="PYGC01000007">
    <property type="protein sequence ID" value="PSK81901.1"/>
    <property type="molecule type" value="Genomic_DNA"/>
</dbReference>
<dbReference type="RefSeq" id="WP_106542714.1">
    <property type="nucleotide sequence ID" value="NZ_BLAU01000001.1"/>
</dbReference>
<dbReference type="PROSITE" id="PS00629">
    <property type="entry name" value="IMP_1"/>
    <property type="match status" value="1"/>
</dbReference>
<keyword evidence="3 4" id="KW-0460">Magnesium</keyword>
<comment type="function">
    <text evidence="4">Converts adenosine-3',5'-bisphosphate (PAP) to AMP.</text>
</comment>
<gene>
    <name evidence="4" type="primary">cysQ</name>
    <name evidence="7" type="ORF">CLV93_1077</name>
    <name evidence="6" type="ORF">JCM18694_27470</name>
</gene>
<sequence length="268" mass="30639">MEKFEPKSMLKPAIRAALEAGEAIMKVHRSRDLEVEYKEDDSPVTLADKEASKVIIEMLSPYGFPFLSEEEKFPPYEEREKWDYFWMIDPLDGTKEFIRNGDDFTVNIALIDKNRPVLGVIYVPVTGYLYFGSIDKGAYRTANADTLSVEQIFAKGVPLPLEDEHEKFTLVGSMSHMNTETREYFDKLMAEKGKENVDVIIRGSSLKMCMVAEGTADCYPRLSNIMEWDTAAGHAICEASGCEVTQWNGTPMVYNKEDFYQPWFRVSR</sequence>
<feature type="binding site" evidence="4">
    <location>
        <position position="91"/>
    </location>
    <ligand>
        <name>Mg(2+)</name>
        <dbReference type="ChEBI" id="CHEBI:18420"/>
        <label>1</label>
    </ligand>
</feature>
<evidence type="ECO:0000313" key="7">
    <source>
        <dbReference type="EMBL" id="PSK81901.1"/>
    </source>
</evidence>
<dbReference type="InterPro" id="IPR006240">
    <property type="entry name" value="CysQ"/>
</dbReference>
<comment type="caution">
    <text evidence="7">The sequence shown here is derived from an EMBL/GenBank/DDBJ whole genome shotgun (WGS) entry which is preliminary data.</text>
</comment>
<dbReference type="PANTHER" id="PTHR43028:SF5">
    <property type="entry name" value="3'(2'),5'-BISPHOSPHATE NUCLEOTIDASE 1"/>
    <property type="match status" value="1"/>
</dbReference>
<dbReference type="NCBIfam" id="TIGR01331">
    <property type="entry name" value="bisphos_cysQ"/>
    <property type="match status" value="1"/>
</dbReference>
<feature type="binding site" evidence="4">
    <location>
        <begin position="91"/>
        <end position="94"/>
    </location>
    <ligand>
        <name>substrate</name>
    </ligand>
</feature>
<keyword evidence="4" id="KW-0378">Hydrolase</keyword>
<feature type="binding site" evidence="4">
    <location>
        <position position="69"/>
    </location>
    <ligand>
        <name>substrate</name>
    </ligand>
</feature>
<evidence type="ECO:0000256" key="5">
    <source>
        <dbReference type="PIRSR" id="PIRSR600760-2"/>
    </source>
</evidence>
<evidence type="ECO:0000256" key="2">
    <source>
        <dbReference type="ARBA" id="ARBA00022723"/>
    </source>
</evidence>
<feature type="binding site" evidence="5">
    <location>
        <position position="89"/>
    </location>
    <ligand>
        <name>Mg(2+)</name>
        <dbReference type="ChEBI" id="CHEBI:18420"/>
        <label>1</label>
        <note>catalytic</note>
    </ligand>
</feature>
<feature type="binding site" evidence="4">
    <location>
        <position position="92"/>
    </location>
    <ligand>
        <name>Mg(2+)</name>
        <dbReference type="ChEBI" id="CHEBI:18420"/>
        <label>2</label>
    </ligand>
</feature>
<dbReference type="GO" id="GO:0000287">
    <property type="term" value="F:magnesium ion binding"/>
    <property type="evidence" value="ECO:0007669"/>
    <property type="project" value="UniProtKB-UniRule"/>
</dbReference>
<keyword evidence="4" id="KW-0472">Membrane</keyword>
<dbReference type="PANTHER" id="PTHR43028">
    <property type="entry name" value="3'(2'),5'-BISPHOSPHATE NUCLEOTIDASE 1"/>
    <property type="match status" value="1"/>
</dbReference>
<dbReference type="GO" id="GO:0008441">
    <property type="term" value="F:3'(2'),5'-bisphosphate nucleotidase activity"/>
    <property type="evidence" value="ECO:0007669"/>
    <property type="project" value="UniProtKB-UniRule"/>
</dbReference>
<feature type="binding site" evidence="5">
    <location>
        <position position="91"/>
    </location>
    <ligand>
        <name>Mg(2+)</name>
        <dbReference type="ChEBI" id="CHEBI:18420"/>
        <label>1</label>
        <note>catalytic</note>
    </ligand>
</feature>
<dbReference type="HAMAP" id="MF_02095">
    <property type="entry name" value="CysQ"/>
    <property type="match status" value="1"/>
</dbReference>
<dbReference type="CDD" id="cd01638">
    <property type="entry name" value="CysQ"/>
    <property type="match status" value="1"/>
</dbReference>
<comment type="subcellular location">
    <subcellularLocation>
        <location evidence="4">Cell membrane</location>
        <topology evidence="4">Peripheral membrane protein</topology>
        <orientation evidence="4">Cytoplasmic side</orientation>
    </subcellularLocation>
</comment>
<name>A0A2P8CAB3_9BACT</name>
<feature type="binding site" evidence="4">
    <location>
        <position position="89"/>
    </location>
    <ligand>
        <name>Mg(2+)</name>
        <dbReference type="ChEBI" id="CHEBI:18420"/>
        <label>2</label>
    </ligand>
</feature>
<reference evidence="7 8" key="1">
    <citation type="submission" date="2018-03" db="EMBL/GenBank/DDBJ databases">
        <title>Genomic Encyclopedia of Archaeal and Bacterial Type Strains, Phase II (KMG-II): from individual species to whole genera.</title>
        <authorList>
            <person name="Goeker M."/>
        </authorList>
    </citation>
    <scope>NUCLEOTIDE SEQUENCE [LARGE SCALE GENOMIC DNA]</scope>
    <source>
        <strain evidence="7 8">DSM 27267</strain>
    </source>
</reference>
<dbReference type="Pfam" id="PF00459">
    <property type="entry name" value="Inositol_P"/>
    <property type="match status" value="1"/>
</dbReference>
<dbReference type="EMBL" id="BLAU01000001">
    <property type="protein sequence ID" value="GET22501.1"/>
    <property type="molecule type" value="Genomic_DNA"/>
</dbReference>
<evidence type="ECO:0000313" key="8">
    <source>
        <dbReference type="Proteomes" id="UP000240621"/>
    </source>
</evidence>
<dbReference type="OrthoDB" id="9772456at2"/>
<evidence type="ECO:0000256" key="1">
    <source>
        <dbReference type="ARBA" id="ARBA00001625"/>
    </source>
</evidence>
<dbReference type="Proteomes" id="UP000396862">
    <property type="component" value="Unassembled WGS sequence"/>
</dbReference>